<evidence type="ECO:0000256" key="1">
    <source>
        <dbReference type="ARBA" id="ARBA00005218"/>
    </source>
</evidence>
<evidence type="ECO:0000313" key="16">
    <source>
        <dbReference type="Proteomes" id="UP000008281"/>
    </source>
</evidence>
<keyword evidence="11" id="KW-0444">Lipid biosynthesis</keyword>
<dbReference type="InterPro" id="IPR013528">
    <property type="entry name" value="HMG_CoA_synth_N"/>
</dbReference>
<comment type="pathway">
    <text evidence="1 11">Metabolic intermediate biosynthesis; (R)-mevalonate biosynthesis; (R)-mevalonate from acetyl-CoA: step 2/3.</text>
</comment>
<reference evidence="15 17" key="2">
    <citation type="submission" date="2019-12" db="EMBL/GenBank/DDBJ databases">
        <title>Chromosome-level assembly of the Caenorhabditis remanei genome.</title>
        <authorList>
            <person name="Teterina A.A."/>
            <person name="Willis J.H."/>
            <person name="Phillips P.C."/>
        </authorList>
    </citation>
    <scope>NUCLEOTIDE SEQUENCE [LARGE SCALE GENOMIC DNA]</scope>
    <source>
        <strain evidence="15 17">PX506</strain>
        <tissue evidence="15">Whole organism</tissue>
    </source>
</reference>
<dbReference type="FunFam" id="3.40.47.10:FF:000008">
    <property type="entry name" value="3-hydroxy-3-methylglutaryl coenzyme A synthase"/>
    <property type="match status" value="1"/>
</dbReference>
<keyword evidence="11" id="KW-0443">Lipid metabolism</keyword>
<dbReference type="GeneID" id="9810505"/>
<dbReference type="Proteomes" id="UP000483820">
    <property type="component" value="Chromosome V"/>
</dbReference>
<dbReference type="PANTHER" id="PTHR43323">
    <property type="entry name" value="3-HYDROXY-3-METHYLGLUTARYL COENZYME A SYNTHASE"/>
    <property type="match status" value="1"/>
</dbReference>
<evidence type="ECO:0000256" key="11">
    <source>
        <dbReference type="RuleBase" id="RU364071"/>
    </source>
</evidence>
<evidence type="ECO:0000256" key="6">
    <source>
        <dbReference type="ARBA" id="ARBA00023011"/>
    </source>
</evidence>
<dbReference type="InterPro" id="IPR010122">
    <property type="entry name" value="HMG_CoA_synthase_euk"/>
</dbReference>
<dbReference type="EMBL" id="WUAV01000005">
    <property type="protein sequence ID" value="KAF1751233.1"/>
    <property type="molecule type" value="Genomic_DNA"/>
</dbReference>
<protein>
    <recommendedName>
        <fullName evidence="3 11">Hydroxymethylglutaryl-CoA synthase</fullName>
        <shortName evidence="11">HMG-CoA synthase</shortName>
        <ecNumber evidence="3 11">2.3.3.10</ecNumber>
    </recommendedName>
    <alternativeName>
        <fullName evidence="11">3-hydroxy-3-methylglutaryl coenzyme A synthase</fullName>
    </alternativeName>
</protein>
<dbReference type="KEGG" id="crq:GCK72_017787"/>
<dbReference type="EMBL" id="DS268415">
    <property type="protein sequence ID" value="EFP10929.1"/>
    <property type="molecule type" value="Genomic_DNA"/>
</dbReference>
<dbReference type="OrthoDB" id="1269963at2759"/>
<keyword evidence="11" id="KW-0753">Steroid metabolism</keyword>
<feature type="binding site" evidence="10">
    <location>
        <position position="262"/>
    </location>
    <ligand>
        <name>CoA</name>
        <dbReference type="ChEBI" id="CHEBI:57287"/>
    </ligand>
</feature>
<dbReference type="InterPro" id="IPR013746">
    <property type="entry name" value="HMG_CoA_synt_C_dom"/>
</dbReference>
<feature type="active site" description="Acyl-thioester intermediate" evidence="9">
    <location>
        <position position="124"/>
    </location>
</feature>
<feature type="binding site" evidence="10">
    <location>
        <position position="266"/>
    </location>
    <ligand>
        <name>CoA</name>
        <dbReference type="ChEBI" id="CHEBI:57287"/>
    </ligand>
</feature>
<dbReference type="Pfam" id="PF01154">
    <property type="entry name" value="HMG_CoA_synt_N"/>
    <property type="match status" value="1"/>
</dbReference>
<evidence type="ECO:0000256" key="10">
    <source>
        <dbReference type="PIRSR" id="PIRSR610122-2"/>
    </source>
</evidence>
<evidence type="ECO:0000256" key="7">
    <source>
        <dbReference type="ARBA" id="ARBA00049887"/>
    </source>
</evidence>
<keyword evidence="5 11" id="KW-0752">Steroid biosynthesis</keyword>
<evidence type="ECO:0000256" key="4">
    <source>
        <dbReference type="ARBA" id="ARBA00022679"/>
    </source>
</evidence>
<dbReference type="GO" id="GO:0010142">
    <property type="term" value="P:farnesyl diphosphate biosynthetic process, mevalonate pathway"/>
    <property type="evidence" value="ECO:0007669"/>
    <property type="project" value="InterPro"/>
</dbReference>
<keyword evidence="6 11" id="KW-0756">Sterol biosynthesis</keyword>
<evidence type="ECO:0000256" key="5">
    <source>
        <dbReference type="ARBA" id="ARBA00022955"/>
    </source>
</evidence>
<keyword evidence="4 11" id="KW-0808">Transferase</keyword>
<comment type="similarity">
    <text evidence="2 11">Belongs to the thiolase-like superfamily. HMG-CoA synthase family.</text>
</comment>
<dbReference type="PROSITE" id="PS01226">
    <property type="entry name" value="HMG_COA_SYNTHASE"/>
    <property type="match status" value="1"/>
</dbReference>
<dbReference type="GO" id="GO:0004421">
    <property type="term" value="F:hydroxymethylglutaryl-CoA synthase activity"/>
    <property type="evidence" value="ECO:0007669"/>
    <property type="project" value="UniProtKB-EC"/>
</dbReference>
<evidence type="ECO:0000256" key="2">
    <source>
        <dbReference type="ARBA" id="ARBA00007061"/>
    </source>
</evidence>
<name>E3LUD7_CAERE</name>
<evidence type="ECO:0000313" key="17">
    <source>
        <dbReference type="Proteomes" id="UP000483820"/>
    </source>
</evidence>
<dbReference type="eggNOG" id="KOG1393">
    <property type="taxonomic scope" value="Eukaryota"/>
</dbReference>
<dbReference type="GO" id="GO:0006084">
    <property type="term" value="P:acetyl-CoA metabolic process"/>
    <property type="evidence" value="ECO:0007669"/>
    <property type="project" value="InterPro"/>
</dbReference>
<dbReference type="CDD" id="cd00827">
    <property type="entry name" value="init_cond_enzymes"/>
    <property type="match status" value="1"/>
</dbReference>
<dbReference type="OMA" id="DDAYNWI"/>
<evidence type="ECO:0000313" key="15">
    <source>
        <dbReference type="EMBL" id="KAF1751233.1"/>
    </source>
</evidence>
<dbReference type="NCBIfam" id="TIGR01833">
    <property type="entry name" value="HMG-CoA-S_euk"/>
    <property type="match status" value="1"/>
</dbReference>
<dbReference type="FunCoup" id="E3LUD7">
    <property type="interactions" value="2092"/>
</dbReference>
<feature type="domain" description="Hydroxymethylglutaryl-coenzyme A synthase N-terminal" evidence="12">
    <location>
        <begin position="12"/>
        <end position="181"/>
    </location>
</feature>
<dbReference type="SUPFAM" id="SSF53901">
    <property type="entry name" value="Thiolase-like"/>
    <property type="match status" value="2"/>
</dbReference>
<proteinExistence type="inferred from homology"/>
<comment type="function">
    <text evidence="11">Catalyzes the condensation of acetyl-CoA with acetoacetyl-CoA to form HMG-CoA.</text>
</comment>
<dbReference type="CTD" id="9810505"/>
<dbReference type="InterPro" id="IPR000590">
    <property type="entry name" value="HMG_CoA_synt_AS"/>
</dbReference>
<feature type="active site" description="Proton donor/acceptor" evidence="9">
    <location>
        <position position="92"/>
    </location>
</feature>
<evidence type="ECO:0000256" key="3">
    <source>
        <dbReference type="ARBA" id="ARBA00012978"/>
    </source>
</evidence>
<gene>
    <name evidence="14" type="ORF">CRE_31059</name>
    <name evidence="15" type="ORF">GCK72_017787</name>
</gene>
<dbReference type="PANTHER" id="PTHR43323:SF2">
    <property type="entry name" value="HYDROXYMETHYLGLUTARYL-COA SYNTHASE"/>
    <property type="match status" value="1"/>
</dbReference>
<keyword evidence="11" id="KW-1207">Sterol metabolism</keyword>
<dbReference type="AlphaFoldDB" id="E3LUD7"/>
<feature type="domain" description="Hydroxymethylglutaryl-coenzyme A synthase C-terminal" evidence="13">
    <location>
        <begin position="183"/>
        <end position="451"/>
    </location>
</feature>
<evidence type="ECO:0000259" key="12">
    <source>
        <dbReference type="Pfam" id="PF01154"/>
    </source>
</evidence>
<dbReference type="Proteomes" id="UP000008281">
    <property type="component" value="Unassembled WGS sequence"/>
</dbReference>
<dbReference type="InterPro" id="IPR016039">
    <property type="entry name" value="Thiolase-like"/>
</dbReference>
<feature type="binding site" evidence="10">
    <location>
        <position position="219"/>
    </location>
    <ligand>
        <name>CoA</name>
        <dbReference type="ChEBI" id="CHEBI:57287"/>
    </ligand>
</feature>
<comment type="catalytic activity">
    <reaction evidence="7">
        <text>acetoacetyl-CoA + acetyl-CoA + H2O = (3S)-3-hydroxy-3-methylglutaryl-CoA + CoA + H(+)</text>
        <dbReference type="Rhea" id="RHEA:10188"/>
        <dbReference type="ChEBI" id="CHEBI:15377"/>
        <dbReference type="ChEBI" id="CHEBI:15378"/>
        <dbReference type="ChEBI" id="CHEBI:43074"/>
        <dbReference type="ChEBI" id="CHEBI:57286"/>
        <dbReference type="ChEBI" id="CHEBI:57287"/>
        <dbReference type="ChEBI" id="CHEBI:57288"/>
        <dbReference type="EC" id="2.3.3.10"/>
    </reaction>
    <physiologicalReaction direction="left-to-right" evidence="7">
        <dbReference type="Rhea" id="RHEA:10189"/>
    </physiologicalReaction>
</comment>
<sequence length="466" mass="52080">MSLGRCSFTPVTDVGIGAIELYFPQNYVEQSDLEEYNNIPSGKYTIGLGQQQMGFCSDNEDVVSISLTVTRQLLQTYKIPTDSIGCLVVGTETMIDKSKSVKTALMDLFPDNSDIEGVDIKNACFGGAQALLHAIDWVTVNHPVDKKNAIVVIADIAIYEDGPARCTGGAGAIAFLICPNATIPIDRQFSACHMKNTWDFFKPITATASEYPVVDGSLSLASYLEAVRQTYTHFMEKVARHVTGIDGLNSFDAVFFHSPFTKMVQKGLAVMNYTDSHLRHKDQNGNGVENKLDANDRAGMTRMIELSSEVWKNKTDPYLVFNRRIGNMYTPSLFAQLLAYLASDKCTTEEHNILFFAYGSGLASAIFPGRVRQTPNLEKIRDVAKQCIKRLDSRQQFSAEEFTKTLKKRENFLHSNEFPKVPKTSSESSLFPNTYFLDNMDELYRRTYTLHEEPTKVLSNGNGIHH</sequence>
<dbReference type="HOGENOM" id="CLU_008065_0_1_1"/>
<evidence type="ECO:0000259" key="13">
    <source>
        <dbReference type="Pfam" id="PF08540"/>
    </source>
</evidence>
<feature type="active site" description="Proton donor/acceptor" evidence="9">
    <location>
        <position position="257"/>
    </location>
</feature>
<evidence type="ECO:0000256" key="9">
    <source>
        <dbReference type="PIRSR" id="PIRSR610122-1"/>
    </source>
</evidence>
<dbReference type="InParanoid" id="E3LUD7"/>
<accession>E3LUD7</accession>
<comment type="function">
    <text evidence="8">This enzyme condenses acetyl-CoA with acetoacetyl-CoA to form HMG-CoA, which is the substrate for HMG-CoA reductase.</text>
</comment>
<dbReference type="UniPathway" id="UPA00058">
    <property type="reaction ID" value="UER00102"/>
</dbReference>
<keyword evidence="16" id="KW-1185">Reference proteome</keyword>
<reference evidence="14" key="1">
    <citation type="submission" date="2007-07" db="EMBL/GenBank/DDBJ databases">
        <title>PCAP assembly of the Caenorhabditis remanei genome.</title>
        <authorList>
            <consortium name="The Caenorhabditis remanei Sequencing Consortium"/>
            <person name="Wilson R.K."/>
        </authorList>
    </citation>
    <scope>NUCLEOTIDE SEQUENCE [LARGE SCALE GENOMIC DNA]</scope>
    <source>
        <strain evidence="14">PB4641</strain>
    </source>
</reference>
<dbReference type="STRING" id="31234.E3LUD7"/>
<dbReference type="RefSeq" id="XP_003112408.1">
    <property type="nucleotide sequence ID" value="XM_003112360.1"/>
</dbReference>
<organism evidence="16">
    <name type="scientific">Caenorhabditis remanei</name>
    <name type="common">Caenorhabditis vulgaris</name>
    <dbReference type="NCBI Taxonomy" id="31234"/>
    <lineage>
        <taxon>Eukaryota</taxon>
        <taxon>Metazoa</taxon>
        <taxon>Ecdysozoa</taxon>
        <taxon>Nematoda</taxon>
        <taxon>Chromadorea</taxon>
        <taxon>Rhabditida</taxon>
        <taxon>Rhabditina</taxon>
        <taxon>Rhabditomorpha</taxon>
        <taxon>Rhabditoidea</taxon>
        <taxon>Rhabditidae</taxon>
        <taxon>Peloderinae</taxon>
        <taxon>Caenorhabditis</taxon>
    </lineage>
</organism>
<dbReference type="EC" id="2.3.3.10" evidence="3 11"/>
<dbReference type="Gene3D" id="3.40.47.10">
    <property type="match status" value="1"/>
</dbReference>
<dbReference type="Pfam" id="PF08540">
    <property type="entry name" value="HMG_CoA_synt_C"/>
    <property type="match status" value="1"/>
</dbReference>
<evidence type="ECO:0000256" key="8">
    <source>
        <dbReference type="ARBA" id="ARBA00056639"/>
    </source>
</evidence>
<evidence type="ECO:0000313" key="14">
    <source>
        <dbReference type="EMBL" id="EFP10929.1"/>
    </source>
</evidence>
<dbReference type="GO" id="GO:0016126">
    <property type="term" value="P:sterol biosynthetic process"/>
    <property type="evidence" value="ECO:0007669"/>
    <property type="project" value="UniProtKB-KW"/>
</dbReference>